<gene>
    <name evidence="9" type="ORF">LTR62_008606</name>
</gene>
<name>A0AAN7YN72_9PEZI</name>
<comment type="function">
    <text evidence="7">tRNA nucleus export receptor which facilitates tRNA translocation across the nuclear pore complex. Involved in pre-tRNA splicing, probably by affecting the interaction of pre-tRNA with splicing endonuclease.</text>
</comment>
<dbReference type="PANTHER" id="PTHR12363">
    <property type="entry name" value="TRANSPORTIN 3 AND IMPORTIN 13"/>
    <property type="match status" value="1"/>
</dbReference>
<dbReference type="PANTHER" id="PTHR12363:SF33">
    <property type="entry name" value="IMPORTIN-13"/>
    <property type="match status" value="1"/>
</dbReference>
<comment type="similarity">
    <text evidence="2">Belongs to the importin beta family.</text>
</comment>
<dbReference type="GO" id="GO:0006606">
    <property type="term" value="P:protein import into nucleus"/>
    <property type="evidence" value="ECO:0007669"/>
    <property type="project" value="TreeGrafter"/>
</dbReference>
<evidence type="ECO:0000256" key="3">
    <source>
        <dbReference type="ARBA" id="ARBA00022448"/>
    </source>
</evidence>
<dbReference type="InterPro" id="IPR051345">
    <property type="entry name" value="Importin_beta-like_NTR"/>
</dbReference>
<dbReference type="Gene3D" id="1.25.10.10">
    <property type="entry name" value="Leucine-rich Repeat Variant"/>
    <property type="match status" value="1"/>
</dbReference>
<evidence type="ECO:0000256" key="5">
    <source>
        <dbReference type="ARBA" id="ARBA00022927"/>
    </source>
</evidence>
<dbReference type="GO" id="GO:0005634">
    <property type="term" value="C:nucleus"/>
    <property type="evidence" value="ECO:0007669"/>
    <property type="project" value="UniProtKB-SubCell"/>
</dbReference>
<keyword evidence="6" id="KW-0539">Nucleus</keyword>
<keyword evidence="3" id="KW-0813">Transport</keyword>
<keyword evidence="4" id="KW-0819">tRNA processing</keyword>
<organism evidence="9 10">
    <name type="scientific">Meristemomyces frigidus</name>
    <dbReference type="NCBI Taxonomy" id="1508187"/>
    <lineage>
        <taxon>Eukaryota</taxon>
        <taxon>Fungi</taxon>
        <taxon>Dikarya</taxon>
        <taxon>Ascomycota</taxon>
        <taxon>Pezizomycotina</taxon>
        <taxon>Dothideomycetes</taxon>
        <taxon>Dothideomycetidae</taxon>
        <taxon>Mycosphaerellales</taxon>
        <taxon>Teratosphaeriaceae</taxon>
        <taxon>Meristemomyces</taxon>
    </lineage>
</organism>
<dbReference type="Pfam" id="PF08389">
    <property type="entry name" value="Xpo1"/>
    <property type="match status" value="1"/>
</dbReference>
<dbReference type="InterPro" id="IPR016024">
    <property type="entry name" value="ARM-type_fold"/>
</dbReference>
<evidence type="ECO:0000313" key="9">
    <source>
        <dbReference type="EMBL" id="KAK5108291.1"/>
    </source>
</evidence>
<dbReference type="Proteomes" id="UP001310890">
    <property type="component" value="Unassembled WGS sequence"/>
</dbReference>
<accession>A0AAN7YN72</accession>
<dbReference type="GO" id="GO:0008033">
    <property type="term" value="P:tRNA processing"/>
    <property type="evidence" value="ECO:0007669"/>
    <property type="project" value="UniProtKB-KW"/>
</dbReference>
<dbReference type="SUPFAM" id="SSF48371">
    <property type="entry name" value="ARM repeat"/>
    <property type="match status" value="1"/>
</dbReference>
<keyword evidence="5" id="KW-0653">Protein transport</keyword>
<reference evidence="9" key="1">
    <citation type="submission" date="2023-08" db="EMBL/GenBank/DDBJ databases">
        <title>Black Yeasts Isolated from many extreme environments.</title>
        <authorList>
            <person name="Coleine C."/>
            <person name="Stajich J.E."/>
            <person name="Selbmann L."/>
        </authorList>
    </citation>
    <scope>NUCLEOTIDE SEQUENCE</scope>
    <source>
        <strain evidence="9">CCFEE 5401</strain>
    </source>
</reference>
<proteinExistence type="inferred from homology"/>
<dbReference type="InterPro" id="IPR011989">
    <property type="entry name" value="ARM-like"/>
</dbReference>
<dbReference type="EMBL" id="JAVRRL010000090">
    <property type="protein sequence ID" value="KAK5108291.1"/>
    <property type="molecule type" value="Genomic_DNA"/>
</dbReference>
<dbReference type="InterPro" id="IPR013598">
    <property type="entry name" value="Exportin-1/Importin-b-like"/>
</dbReference>
<dbReference type="InterPro" id="IPR057942">
    <property type="entry name" value="TPR_TNPO3_IPO13_3rd"/>
</dbReference>
<evidence type="ECO:0000256" key="4">
    <source>
        <dbReference type="ARBA" id="ARBA00022694"/>
    </source>
</evidence>
<evidence type="ECO:0000256" key="1">
    <source>
        <dbReference type="ARBA" id="ARBA00004123"/>
    </source>
</evidence>
<sequence length="993" mass="109598">MNGNGVPAPQSIADVEELVKRLYKPGTPQIIASISDQLLKLQHSAEGWQLADALLGSSDQNVRFFAANTFTVKLNNEGHSLDDDTAKSIQQRLTTWLAHMVNQGDSAMVVRKLCSTLTTYYVRSPVLWDRPIAAVAHSLQQNDPDSTFLSDTLLTLSQNQIVVLLWFAATIADEVSKLTKDSIANAKIHDAMETNVEDASRLVHSALKAQDAKLKAEGLKAFLTWVNYAQPMWPRNPEALQHLRILVAPATECLASREVQSDALDVFRDILESYTSFFQPEHMHIIGRIVREQVQPVLQQALQDRNPEGLPYGQMIIAYGTANVEETAEHLDTSEHAATIINSHFEILKAPGYPGDDDELSIMSIEFWNTYVEYINDTLFSRDTSEPTPQWLPSAKAILTQLVQLLWAKMATPPGHVAKNWTNDENDALREFRLDATDLMLSIHLCLGKDMLQKLVALTVGSLYDKQWRALEAGMFCLNALADNVLEEAAGEDPLAEVFGSALFREMGDFSQTIPSQARRTAIDMLGSYGPYVERHVEYLGDAIRFLFASLEMALLANTAAKSIAALCSACRSSLTNELDGFLQQYQRFLDGPTNDPYTKERVIGGIACIVQALKPESAKVVPLLALIEHVERDVQAAKGYAASGTSDDAEMSELMGVAALSCLAAIGKSLQAPEDVLSDLYEDGAPAKGQLTFWESEEARGVQQRIMGCFSVLQVLGTHGDAIDAACQVLKSGFAEAEPGPFVLPPSVTVSFLQQCTIQTPQLESVLATAYILITQHSKPNSKRIPDEVQAICLQIAMFIAELGRPNKDPGVAQGCIDLVTRLIPYYTYILLVDDSPLSQQLPAMLDFTLQAIIGQDPFPKRSAVEFWAKLIRPRVDTIPESARERLDQLIAVYGPKLALTLMRQIGGWAQRSELDFICEPLKALIVSQPASRGWLEAALLDANFATSKPVGDVEKRRFLMQIFGLRGDLRKTREVVREFYAACRGVPVTYS</sequence>
<evidence type="ECO:0000259" key="8">
    <source>
        <dbReference type="Pfam" id="PF08389"/>
    </source>
</evidence>
<comment type="caution">
    <text evidence="9">The sequence shown here is derived from an EMBL/GenBank/DDBJ whole genome shotgun (WGS) entry which is preliminary data.</text>
</comment>
<evidence type="ECO:0000256" key="6">
    <source>
        <dbReference type="ARBA" id="ARBA00023242"/>
    </source>
</evidence>
<evidence type="ECO:0000256" key="7">
    <source>
        <dbReference type="ARBA" id="ARBA00025147"/>
    </source>
</evidence>
<comment type="subcellular location">
    <subcellularLocation>
        <location evidence="1">Nucleus</location>
    </subcellularLocation>
</comment>
<dbReference type="Pfam" id="PF24140">
    <property type="entry name" value="TPR_TNPO3_IPO13_3rd"/>
    <property type="match status" value="1"/>
</dbReference>
<feature type="domain" description="Exportin-1/Importin-beta-like" evidence="8">
    <location>
        <begin position="108"/>
        <end position="229"/>
    </location>
</feature>
<evidence type="ECO:0000256" key="2">
    <source>
        <dbReference type="ARBA" id="ARBA00007991"/>
    </source>
</evidence>
<protein>
    <recommendedName>
        <fullName evidence="8">Exportin-1/Importin-beta-like domain-containing protein</fullName>
    </recommendedName>
</protein>
<evidence type="ECO:0000313" key="10">
    <source>
        <dbReference type="Proteomes" id="UP001310890"/>
    </source>
</evidence>
<dbReference type="GO" id="GO:0005737">
    <property type="term" value="C:cytoplasm"/>
    <property type="evidence" value="ECO:0007669"/>
    <property type="project" value="TreeGrafter"/>
</dbReference>
<dbReference type="AlphaFoldDB" id="A0AAN7YN72"/>